<protein>
    <submittedName>
        <fullName evidence="1">Uncharacterized protein</fullName>
    </submittedName>
</protein>
<proteinExistence type="predicted"/>
<dbReference type="EMBL" id="HACG01031409">
    <property type="protein sequence ID" value="CEK78274.1"/>
    <property type="molecule type" value="Transcribed_RNA"/>
</dbReference>
<organism evidence="1">
    <name type="scientific">Arion vulgaris</name>
    <dbReference type="NCBI Taxonomy" id="1028688"/>
    <lineage>
        <taxon>Eukaryota</taxon>
        <taxon>Metazoa</taxon>
        <taxon>Spiralia</taxon>
        <taxon>Lophotrochozoa</taxon>
        <taxon>Mollusca</taxon>
        <taxon>Gastropoda</taxon>
        <taxon>Heterobranchia</taxon>
        <taxon>Euthyneura</taxon>
        <taxon>Panpulmonata</taxon>
        <taxon>Eupulmonata</taxon>
        <taxon>Stylommatophora</taxon>
        <taxon>Helicina</taxon>
        <taxon>Arionoidea</taxon>
        <taxon>Arionidae</taxon>
        <taxon>Arion</taxon>
    </lineage>
</organism>
<gene>
    <name evidence="1" type="primary">ORF109250</name>
</gene>
<sequence length="62" mass="6930">DSVPLRRNGMLPAKSISQSINSVTILGVYGNECSSEKNGKVQIQIHYLQNSRQRRNHLAPKP</sequence>
<evidence type="ECO:0000313" key="1">
    <source>
        <dbReference type="EMBL" id="CEK78274.1"/>
    </source>
</evidence>
<name>A0A0B7AB87_9EUPU</name>
<dbReference type="AlphaFoldDB" id="A0A0B7AB87"/>
<accession>A0A0B7AB87</accession>
<reference evidence="1" key="1">
    <citation type="submission" date="2014-12" db="EMBL/GenBank/DDBJ databases">
        <title>Insight into the proteome of Arion vulgaris.</title>
        <authorList>
            <person name="Aradska J."/>
            <person name="Bulat T."/>
            <person name="Smidak R."/>
            <person name="Sarate P."/>
            <person name="Gangsoo J."/>
            <person name="Sialana F."/>
            <person name="Bilban M."/>
            <person name="Lubec G."/>
        </authorList>
    </citation>
    <scope>NUCLEOTIDE SEQUENCE</scope>
    <source>
        <tissue evidence="1">Skin</tissue>
    </source>
</reference>
<feature type="non-terminal residue" evidence="1">
    <location>
        <position position="1"/>
    </location>
</feature>